<dbReference type="RefSeq" id="WP_379748018.1">
    <property type="nucleotide sequence ID" value="NZ_JBHTCP010000013.1"/>
</dbReference>
<dbReference type="Proteomes" id="UP001596549">
    <property type="component" value="Unassembled WGS sequence"/>
</dbReference>
<dbReference type="EMBL" id="JBHTCP010000013">
    <property type="protein sequence ID" value="MFC7371445.1"/>
    <property type="molecule type" value="Genomic_DNA"/>
</dbReference>
<keyword evidence="2" id="KW-1185">Reference proteome</keyword>
<accession>A0ABW2NPV2</accession>
<evidence type="ECO:0000313" key="1">
    <source>
        <dbReference type="EMBL" id="MFC7371445.1"/>
    </source>
</evidence>
<evidence type="ECO:0000313" key="2">
    <source>
        <dbReference type="Proteomes" id="UP001596549"/>
    </source>
</evidence>
<protein>
    <submittedName>
        <fullName evidence="1">Uncharacterized protein</fullName>
    </submittedName>
</protein>
<gene>
    <name evidence="1" type="ORF">ACFQPF_07135</name>
</gene>
<comment type="caution">
    <text evidence="1">The sequence shown here is derived from an EMBL/GenBank/DDBJ whole genome shotgun (WGS) entry which is preliminary data.</text>
</comment>
<reference evidence="2" key="1">
    <citation type="journal article" date="2019" name="Int. J. Syst. Evol. Microbiol.">
        <title>The Global Catalogue of Microorganisms (GCM) 10K type strain sequencing project: providing services to taxonomists for standard genome sequencing and annotation.</title>
        <authorList>
            <consortium name="The Broad Institute Genomics Platform"/>
            <consortium name="The Broad Institute Genome Sequencing Center for Infectious Disease"/>
            <person name="Wu L."/>
            <person name="Ma J."/>
        </authorList>
    </citation>
    <scope>NUCLEOTIDE SEQUENCE [LARGE SCALE GENOMIC DNA]</scope>
    <source>
        <strain evidence="2">NBRC 106396</strain>
    </source>
</reference>
<organism evidence="1 2">
    <name type="scientific">Fictibacillus iocasae</name>
    <dbReference type="NCBI Taxonomy" id="2715437"/>
    <lineage>
        <taxon>Bacteria</taxon>
        <taxon>Bacillati</taxon>
        <taxon>Bacillota</taxon>
        <taxon>Bacilli</taxon>
        <taxon>Bacillales</taxon>
        <taxon>Fictibacillaceae</taxon>
        <taxon>Fictibacillus</taxon>
    </lineage>
</organism>
<name>A0ABW2NPV2_9BACL</name>
<sequence>MLFTEKVLHTPETPATIIDADYRAEYGVIVAERRNRRRSFYHSREKLTLSLSISFSKVRWMNADTIVLADTRPKNADDKNVHIVSLTDGVQDSFHGGSCIQDIVVTRDGIWISYFDEGVFGEGVSTGGGVLFSLKGDVLYSFNHHNHKEIIIDDCYAVCSGDDDDIWLFPYHSFPLVRFSYKNKETAVFPVSEKLHGASAIAVRESQAFFHGAYDHKQSILGTSLHGASEIKNVADYGMTNGYVRGLAPECGGAAFIRISKHVSLLHLA</sequence>
<proteinExistence type="predicted"/>